<organism evidence="3 4">
    <name type="scientific">Aspergillus sclerotiicarbonarius (strain CBS 121057 / IBT 28362)</name>
    <dbReference type="NCBI Taxonomy" id="1448318"/>
    <lineage>
        <taxon>Eukaryota</taxon>
        <taxon>Fungi</taxon>
        <taxon>Dikarya</taxon>
        <taxon>Ascomycota</taxon>
        <taxon>Pezizomycotina</taxon>
        <taxon>Eurotiomycetes</taxon>
        <taxon>Eurotiomycetidae</taxon>
        <taxon>Eurotiales</taxon>
        <taxon>Aspergillaceae</taxon>
        <taxon>Aspergillus</taxon>
        <taxon>Aspergillus subgen. Circumdati</taxon>
    </lineage>
</organism>
<dbReference type="OrthoDB" id="4509548at2759"/>
<feature type="compositionally biased region" description="Low complexity" evidence="1">
    <location>
        <begin position="286"/>
        <end position="297"/>
    </location>
</feature>
<dbReference type="EMBL" id="KZ826423">
    <property type="protein sequence ID" value="PYI01148.1"/>
    <property type="molecule type" value="Genomic_DNA"/>
</dbReference>
<dbReference type="VEuPathDB" id="FungiDB:BO78DRAFT_401495"/>
<accession>A0A319E3R0</accession>
<keyword evidence="2" id="KW-0732">Signal</keyword>
<dbReference type="AlphaFoldDB" id="A0A319E3R0"/>
<keyword evidence="4" id="KW-1185">Reference proteome</keyword>
<name>A0A319E3R0_ASPSB</name>
<sequence>MKLFNLLLLWCSVLFTNVLADNESVGYEMIYFYYVYKMEFEADVANTIATGCTDKYNRMCVWSEFAKYIMEDEWSKVYKPATGDNTKTPGTNQLKALVGSMPASASYYTSRLFSDITTLESFPQIFDRALDASNVALRAGGVTTDTIKSALDMVKSVKTFRNRAVLSLELQALEAVLPEAAREYITSTSNVVDYDATLEAFDGAEYDGDITEEQAEEWKQAVEDFSEDIIGTLEARTDLEQSDRTHISILRGVTTCVNELSTFYDSSSSGDSSPRAPSCDDADIEFSFGSSSASDSG</sequence>
<reference evidence="3 4" key="1">
    <citation type="submission" date="2018-02" db="EMBL/GenBank/DDBJ databases">
        <title>The genomes of Aspergillus section Nigri reveals drivers in fungal speciation.</title>
        <authorList>
            <consortium name="DOE Joint Genome Institute"/>
            <person name="Vesth T.C."/>
            <person name="Nybo J."/>
            <person name="Theobald S."/>
            <person name="Brandl J."/>
            <person name="Frisvad J.C."/>
            <person name="Nielsen K.F."/>
            <person name="Lyhne E.K."/>
            <person name="Kogle M.E."/>
            <person name="Kuo A."/>
            <person name="Riley R."/>
            <person name="Clum A."/>
            <person name="Nolan M."/>
            <person name="Lipzen A."/>
            <person name="Salamov A."/>
            <person name="Henrissat B."/>
            <person name="Wiebenga A."/>
            <person name="De vries R.P."/>
            <person name="Grigoriev I.V."/>
            <person name="Mortensen U.H."/>
            <person name="Andersen M.R."/>
            <person name="Baker S.E."/>
        </authorList>
    </citation>
    <scope>NUCLEOTIDE SEQUENCE [LARGE SCALE GENOMIC DNA]</scope>
    <source>
        <strain evidence="3 4">CBS 121057</strain>
    </source>
</reference>
<feature type="signal peptide" evidence="2">
    <location>
        <begin position="1"/>
        <end position="20"/>
    </location>
</feature>
<dbReference type="Proteomes" id="UP000248423">
    <property type="component" value="Unassembled WGS sequence"/>
</dbReference>
<evidence type="ECO:0000313" key="3">
    <source>
        <dbReference type="EMBL" id="PYI01148.1"/>
    </source>
</evidence>
<feature type="chain" id="PRO_5016451717" evidence="2">
    <location>
        <begin position="21"/>
        <end position="297"/>
    </location>
</feature>
<feature type="region of interest" description="Disordered" evidence="1">
    <location>
        <begin position="264"/>
        <end position="297"/>
    </location>
</feature>
<evidence type="ECO:0000313" key="4">
    <source>
        <dbReference type="Proteomes" id="UP000248423"/>
    </source>
</evidence>
<evidence type="ECO:0000256" key="2">
    <source>
        <dbReference type="SAM" id="SignalP"/>
    </source>
</evidence>
<protein>
    <submittedName>
        <fullName evidence="3">Uncharacterized protein</fullName>
    </submittedName>
</protein>
<gene>
    <name evidence="3" type="ORF">BO78DRAFT_401495</name>
</gene>
<proteinExistence type="predicted"/>
<evidence type="ECO:0000256" key="1">
    <source>
        <dbReference type="SAM" id="MobiDB-lite"/>
    </source>
</evidence>